<dbReference type="Gene3D" id="3.40.1190.10">
    <property type="entry name" value="Mur-like, catalytic domain"/>
    <property type="match status" value="1"/>
</dbReference>
<name>A0A2H4U7J7_METSM</name>
<dbReference type="InterPro" id="IPR051046">
    <property type="entry name" value="MurCDEF_CellWall_CoF430Synth"/>
</dbReference>
<dbReference type="RefSeq" id="WP_011954145.1">
    <property type="nucleotide sequence ID" value="NZ_CAYASF010000042.1"/>
</dbReference>
<evidence type="ECO:0000256" key="1">
    <source>
        <dbReference type="ARBA" id="ARBA00022598"/>
    </source>
</evidence>
<organism evidence="5 6">
    <name type="scientific">Methanobrevibacter smithii</name>
    <dbReference type="NCBI Taxonomy" id="2173"/>
    <lineage>
        <taxon>Archaea</taxon>
        <taxon>Methanobacteriati</taxon>
        <taxon>Methanobacteriota</taxon>
        <taxon>Methanomada group</taxon>
        <taxon>Methanobacteria</taxon>
        <taxon>Methanobacteriales</taxon>
        <taxon>Methanobacteriaceae</taxon>
        <taxon>Methanobrevibacter</taxon>
    </lineage>
</organism>
<dbReference type="InterPro" id="IPR013221">
    <property type="entry name" value="Mur_ligase_cen"/>
</dbReference>
<dbReference type="EMBL" id="CP017803">
    <property type="protein sequence ID" value="ATZ60096.1"/>
    <property type="molecule type" value="Genomic_DNA"/>
</dbReference>
<evidence type="ECO:0000256" key="3">
    <source>
        <dbReference type="ARBA" id="ARBA00022840"/>
    </source>
</evidence>
<dbReference type="GO" id="GO:0016881">
    <property type="term" value="F:acid-amino acid ligase activity"/>
    <property type="evidence" value="ECO:0007669"/>
    <property type="project" value="InterPro"/>
</dbReference>
<keyword evidence="2" id="KW-0547">Nucleotide-binding</keyword>
<dbReference type="PANTHER" id="PTHR43024:SF1">
    <property type="entry name" value="UDP-N-ACETYLMURAMOYL-TRIPEPTIDE--D-ALANYL-D-ALANINE LIGASE"/>
    <property type="match status" value="1"/>
</dbReference>
<evidence type="ECO:0000313" key="5">
    <source>
        <dbReference type="EMBL" id="ATZ60096.1"/>
    </source>
</evidence>
<evidence type="ECO:0000256" key="2">
    <source>
        <dbReference type="ARBA" id="ARBA00022741"/>
    </source>
</evidence>
<protein>
    <submittedName>
        <fullName evidence="5">UDP-N-acetylmuramyl peptide synthase</fullName>
    </submittedName>
</protein>
<dbReference type="Proteomes" id="UP000232133">
    <property type="component" value="Chromosome"/>
</dbReference>
<dbReference type="SUPFAM" id="SSF53623">
    <property type="entry name" value="MurD-like peptide ligases, catalytic domain"/>
    <property type="match status" value="1"/>
</dbReference>
<accession>A0A2H4U7J7</accession>
<dbReference type="GeneID" id="78817513"/>
<dbReference type="NCBIfam" id="NF033197">
    <property type="entry name" value="F430_CfbE"/>
    <property type="match status" value="1"/>
</dbReference>
<dbReference type="PANTHER" id="PTHR43024">
    <property type="entry name" value="UDP-N-ACETYLMURAMOYL-TRIPEPTIDE--D-ALANYL-D-ALANINE LIGASE"/>
    <property type="match status" value="1"/>
</dbReference>
<evidence type="ECO:0000313" key="6">
    <source>
        <dbReference type="Proteomes" id="UP000232133"/>
    </source>
</evidence>
<dbReference type="Pfam" id="PF08245">
    <property type="entry name" value="Mur_ligase_M"/>
    <property type="match status" value="1"/>
</dbReference>
<dbReference type="InterPro" id="IPR036565">
    <property type="entry name" value="Mur-like_cat_sf"/>
</dbReference>
<keyword evidence="3" id="KW-0067">ATP-binding</keyword>
<evidence type="ECO:0000259" key="4">
    <source>
        <dbReference type="Pfam" id="PF08245"/>
    </source>
</evidence>
<dbReference type="GO" id="GO:0005524">
    <property type="term" value="F:ATP binding"/>
    <property type="evidence" value="ECO:0007669"/>
    <property type="project" value="UniProtKB-KW"/>
</dbReference>
<sequence length="471" mass="52895">MNSLVIDMTHGGVKIAVSLAKKDETVYAYDIYNTLKSVDKKMLAVYNVKIIDLDYLKNLNGNLRVIYPVHLPLTKRDIEKYNPSLNYTFLTHHEIIKELLKNWGNDIPKIEVTGVKGKTSCVFMLKEILIDKNPLILSSLGALLYENGVKKTLKQNISITPANIKETIDLAYKIANPVCEIAAGKCDSQNLKKYGCAIFESSLGASGIGDVGLLTNIVENYPIAKNKRTASEAKSQIFNCSIVAIQKETLDEFYKNIEHKKINTFSLNNNADVTVKNIEYDLDKTLFDISYNNIITANGEVISGEFKVETFAPGKHHVKNVLGVIATCLSLNIPKEKIIKGLANYKGIKGRTNKKIIENSTIIEEINPGINTKAIEESINMIRNLDDYYIAIGGDYGITCEEIDESKVSTYLDTLDYNIILTGEVGEGILKKMNKPVKYSKNFQDVYKQAIHNNKNLLLIYRSDYRKLNKR</sequence>
<reference evidence="5 6" key="1">
    <citation type="submission" date="2016-10" db="EMBL/GenBank/DDBJ databases">
        <authorList>
            <person name="Varghese N."/>
        </authorList>
    </citation>
    <scope>NUCLEOTIDE SEQUENCE [LARGE SCALE GENOMIC DNA]</scope>
    <source>
        <strain evidence="5 6">KB11</strain>
    </source>
</reference>
<dbReference type="AlphaFoldDB" id="A0A2H4U7J7"/>
<gene>
    <name evidence="5" type="ORF">BK798_06520</name>
</gene>
<dbReference type="OMA" id="VIAPVHC"/>
<proteinExistence type="predicted"/>
<feature type="domain" description="Mur ligase central" evidence="4">
    <location>
        <begin position="112"/>
        <end position="327"/>
    </location>
</feature>
<keyword evidence="1" id="KW-0436">Ligase</keyword>